<accession>A0ABW3Z1V1</accession>
<comment type="caution">
    <text evidence="1">The sequence shown here is derived from an EMBL/GenBank/DDBJ whole genome shotgun (WGS) entry which is preliminary data.</text>
</comment>
<evidence type="ECO:0000313" key="2">
    <source>
        <dbReference type="Proteomes" id="UP001597173"/>
    </source>
</evidence>
<keyword evidence="2" id="KW-1185">Reference proteome</keyword>
<dbReference type="RefSeq" id="WP_374841130.1">
    <property type="nucleotide sequence ID" value="NZ_JBHEEW010000019.1"/>
</dbReference>
<organism evidence="1 2">
    <name type="scientific">Mycoplana ramosa</name>
    <name type="common">Mycoplana bullata</name>
    <dbReference type="NCBI Taxonomy" id="40837"/>
    <lineage>
        <taxon>Bacteria</taxon>
        <taxon>Pseudomonadati</taxon>
        <taxon>Pseudomonadota</taxon>
        <taxon>Alphaproteobacteria</taxon>
        <taxon>Hyphomicrobiales</taxon>
        <taxon>Rhizobiaceae</taxon>
        <taxon>Mycoplana</taxon>
    </lineage>
</organism>
<evidence type="ECO:0000313" key="1">
    <source>
        <dbReference type="EMBL" id="MFD1330221.1"/>
    </source>
</evidence>
<gene>
    <name evidence="1" type="ORF">ACFQ33_20240</name>
</gene>
<dbReference type="Proteomes" id="UP001597173">
    <property type="component" value="Unassembled WGS sequence"/>
</dbReference>
<proteinExistence type="predicted"/>
<dbReference type="EMBL" id="JBHTNF010000020">
    <property type="protein sequence ID" value="MFD1330221.1"/>
    <property type="molecule type" value="Genomic_DNA"/>
</dbReference>
<sequence length="82" mass="9410">MARKSPEEILQMRAEMLKGDPTFWRHPVAEAVLELFAEGKAVTPESMIAHLQEMRHPDDVMLRGAQLEAAIDRLRKVIMQKD</sequence>
<reference evidence="2" key="1">
    <citation type="journal article" date="2019" name="Int. J. Syst. Evol. Microbiol.">
        <title>The Global Catalogue of Microorganisms (GCM) 10K type strain sequencing project: providing services to taxonomists for standard genome sequencing and annotation.</title>
        <authorList>
            <consortium name="The Broad Institute Genomics Platform"/>
            <consortium name="The Broad Institute Genome Sequencing Center for Infectious Disease"/>
            <person name="Wu L."/>
            <person name="Ma J."/>
        </authorList>
    </citation>
    <scope>NUCLEOTIDE SEQUENCE [LARGE SCALE GENOMIC DNA]</scope>
    <source>
        <strain evidence="2">CCUG 55609</strain>
    </source>
</reference>
<protein>
    <submittedName>
        <fullName evidence="1">Uncharacterized protein</fullName>
    </submittedName>
</protein>
<name>A0ABW3Z1V1_MYCRA</name>